<dbReference type="InterPro" id="IPR000276">
    <property type="entry name" value="GPCR_Rhodpsn"/>
</dbReference>
<keyword evidence="4" id="KW-0297">G-protein coupled receptor</keyword>
<comment type="subcellular location">
    <subcellularLocation>
        <location evidence="1">Membrane</location>
        <topology evidence="1">Multi-pass membrane protein</topology>
    </subcellularLocation>
</comment>
<evidence type="ECO:0000313" key="10">
    <source>
        <dbReference type="EMBL" id="CAC5405549.1"/>
    </source>
</evidence>
<evidence type="ECO:0000313" key="11">
    <source>
        <dbReference type="Proteomes" id="UP000507470"/>
    </source>
</evidence>
<evidence type="ECO:0000256" key="7">
    <source>
        <dbReference type="ARBA" id="ARBA00023224"/>
    </source>
</evidence>
<evidence type="ECO:0000256" key="4">
    <source>
        <dbReference type="ARBA" id="ARBA00023040"/>
    </source>
</evidence>
<name>A0A6J8DCB3_MYTCO</name>
<keyword evidence="3 8" id="KW-1133">Transmembrane helix</keyword>
<dbReference type="SUPFAM" id="SSF81321">
    <property type="entry name" value="Family A G protein-coupled receptor-like"/>
    <property type="match status" value="1"/>
</dbReference>
<dbReference type="PANTHER" id="PTHR24243:SF230">
    <property type="entry name" value="G-PROTEIN COUPLED RECEPTORS FAMILY 1 PROFILE DOMAIN-CONTAINING PROTEIN"/>
    <property type="match status" value="1"/>
</dbReference>
<feature type="domain" description="G-protein coupled receptors family 1 profile" evidence="9">
    <location>
        <begin position="45"/>
        <end position="300"/>
    </location>
</feature>
<feature type="transmembrane region" description="Helical" evidence="8">
    <location>
        <begin position="30"/>
        <end position="53"/>
    </location>
</feature>
<evidence type="ECO:0000256" key="1">
    <source>
        <dbReference type="ARBA" id="ARBA00004141"/>
    </source>
</evidence>
<feature type="transmembrane region" description="Helical" evidence="8">
    <location>
        <begin position="144"/>
        <end position="164"/>
    </location>
</feature>
<dbReference type="AlphaFoldDB" id="A0A6J8DCB3"/>
<feature type="transmembrane region" description="Helical" evidence="8">
    <location>
        <begin position="103"/>
        <end position="123"/>
    </location>
</feature>
<keyword evidence="7" id="KW-0807">Transducer</keyword>
<evidence type="ECO:0000256" key="8">
    <source>
        <dbReference type="SAM" id="Phobius"/>
    </source>
</evidence>
<evidence type="ECO:0000256" key="3">
    <source>
        <dbReference type="ARBA" id="ARBA00022989"/>
    </source>
</evidence>
<evidence type="ECO:0000256" key="6">
    <source>
        <dbReference type="ARBA" id="ARBA00023170"/>
    </source>
</evidence>
<evidence type="ECO:0000256" key="5">
    <source>
        <dbReference type="ARBA" id="ARBA00023136"/>
    </source>
</evidence>
<feature type="transmembrane region" description="Helical" evidence="8">
    <location>
        <begin position="184"/>
        <end position="213"/>
    </location>
</feature>
<dbReference type="PROSITE" id="PS50262">
    <property type="entry name" value="G_PROTEIN_RECEP_F1_2"/>
    <property type="match status" value="1"/>
</dbReference>
<proteinExistence type="predicted"/>
<keyword evidence="11" id="KW-1185">Reference proteome</keyword>
<reference evidence="10 11" key="1">
    <citation type="submission" date="2020-06" db="EMBL/GenBank/DDBJ databases">
        <authorList>
            <person name="Li R."/>
            <person name="Bekaert M."/>
        </authorList>
    </citation>
    <scope>NUCLEOTIDE SEQUENCE [LARGE SCALE GENOMIC DNA]</scope>
    <source>
        <strain evidence="11">wild</strain>
    </source>
</reference>
<protein>
    <recommendedName>
        <fullName evidence="9">G-protein coupled receptors family 1 profile domain-containing protein</fullName>
    </recommendedName>
</protein>
<keyword evidence="6" id="KW-0675">Receptor</keyword>
<accession>A0A6J8DCB3</accession>
<dbReference type="PANTHER" id="PTHR24243">
    <property type="entry name" value="G-PROTEIN COUPLED RECEPTOR"/>
    <property type="match status" value="1"/>
</dbReference>
<dbReference type="GO" id="GO:0004930">
    <property type="term" value="F:G protein-coupled receptor activity"/>
    <property type="evidence" value="ECO:0007669"/>
    <property type="project" value="UniProtKB-KW"/>
</dbReference>
<dbReference type="OrthoDB" id="9990906at2759"/>
<keyword evidence="2 8" id="KW-0812">Transmembrane</keyword>
<dbReference type="EMBL" id="CACVKT020007119">
    <property type="protein sequence ID" value="CAC5405549.1"/>
    <property type="molecule type" value="Genomic_DNA"/>
</dbReference>
<feature type="transmembrane region" description="Helical" evidence="8">
    <location>
        <begin position="280"/>
        <end position="303"/>
    </location>
</feature>
<organism evidence="10 11">
    <name type="scientific">Mytilus coruscus</name>
    <name type="common">Sea mussel</name>
    <dbReference type="NCBI Taxonomy" id="42192"/>
    <lineage>
        <taxon>Eukaryota</taxon>
        <taxon>Metazoa</taxon>
        <taxon>Spiralia</taxon>
        <taxon>Lophotrochozoa</taxon>
        <taxon>Mollusca</taxon>
        <taxon>Bivalvia</taxon>
        <taxon>Autobranchia</taxon>
        <taxon>Pteriomorphia</taxon>
        <taxon>Mytilida</taxon>
        <taxon>Mytiloidea</taxon>
        <taxon>Mytilidae</taxon>
        <taxon>Mytilinae</taxon>
        <taxon>Mytilus</taxon>
    </lineage>
</organism>
<dbReference type="Gene3D" id="1.20.1070.10">
    <property type="entry name" value="Rhodopsin 7-helix transmembrane proteins"/>
    <property type="match status" value="1"/>
</dbReference>
<evidence type="ECO:0000256" key="2">
    <source>
        <dbReference type="ARBA" id="ARBA00022692"/>
    </source>
</evidence>
<gene>
    <name evidence="10" type="ORF">MCOR_39225</name>
</gene>
<dbReference type="GO" id="GO:0005886">
    <property type="term" value="C:plasma membrane"/>
    <property type="evidence" value="ECO:0007669"/>
    <property type="project" value="TreeGrafter"/>
</dbReference>
<dbReference type="InterPro" id="IPR017452">
    <property type="entry name" value="GPCR_Rhodpsn_7TM"/>
</dbReference>
<dbReference type="PRINTS" id="PR00237">
    <property type="entry name" value="GPCRRHODOPSN"/>
</dbReference>
<dbReference type="Pfam" id="PF00001">
    <property type="entry name" value="7tm_1"/>
    <property type="match status" value="1"/>
</dbReference>
<keyword evidence="5 8" id="KW-0472">Membrane</keyword>
<evidence type="ECO:0000259" key="9">
    <source>
        <dbReference type="PROSITE" id="PS50262"/>
    </source>
</evidence>
<feature type="transmembrane region" description="Helical" evidence="8">
    <location>
        <begin position="65"/>
        <end position="83"/>
    </location>
</feature>
<sequence length="344" mass="38990">MDGFNTSSIIYNVSTNVTDVNRSLAPAEILLIYILPIIIFVGLFGNVASFVVFLDKELRHISSSVYIMAVLCSDTGMLLNQTLVWLEALRINPWFGQGMCKLFVFSGFVFAFLSEWYVVCITVENYVTLRHPTKIKTLCTIRRAVIVTTSLATLAVSSYFIYLFTTGTDNGYCNNNMTSKLEQIYFYVDNIATLLLPTIVVFVLLAAIVLQVIKSIKSKRRMSLSKTNKKKSSIPQVRVAKMLFVLSISAFVLSTPDHVVKLYFSMSGLIFLKLTETQKLTFLVFMFLYYTRFSTKFFILIAFSKNFRKKLLSKIKCDKNLYDMVQSKESSAVHHVATNTSPTS</sequence>
<dbReference type="Proteomes" id="UP000507470">
    <property type="component" value="Unassembled WGS sequence"/>
</dbReference>
<feature type="transmembrane region" description="Helical" evidence="8">
    <location>
        <begin position="239"/>
        <end position="260"/>
    </location>
</feature>